<dbReference type="SUPFAM" id="SSF55785">
    <property type="entry name" value="PYP-like sensor domain (PAS domain)"/>
    <property type="match status" value="3"/>
</dbReference>
<dbReference type="SMART" id="SM00448">
    <property type="entry name" value="REC"/>
    <property type="match status" value="1"/>
</dbReference>
<feature type="compositionally biased region" description="Polar residues" evidence="5">
    <location>
        <begin position="597"/>
        <end position="607"/>
    </location>
</feature>
<dbReference type="CDD" id="cd00082">
    <property type="entry name" value="HisKA"/>
    <property type="match status" value="1"/>
</dbReference>
<dbReference type="Gene3D" id="1.10.287.130">
    <property type="match status" value="1"/>
</dbReference>
<dbReference type="SMART" id="SM00091">
    <property type="entry name" value="PAS"/>
    <property type="match status" value="3"/>
</dbReference>
<dbReference type="EC" id="2.7.13.3" evidence="2"/>
<dbReference type="PATRIC" id="fig|1385369.3.peg.5815"/>
<dbReference type="STRING" id="1385369.N825_21365"/>
<dbReference type="Pfam" id="PF02518">
    <property type="entry name" value="HATPase_c"/>
    <property type="match status" value="1"/>
</dbReference>
<feature type="region of interest" description="Disordered" evidence="5">
    <location>
        <begin position="595"/>
        <end position="615"/>
    </location>
</feature>
<evidence type="ECO:0000256" key="5">
    <source>
        <dbReference type="SAM" id="MobiDB-lite"/>
    </source>
</evidence>
<dbReference type="Pfam" id="PF08448">
    <property type="entry name" value="PAS_4"/>
    <property type="match status" value="1"/>
</dbReference>
<feature type="modified residue" description="4-aspartylphosphate" evidence="4">
    <location>
        <position position="772"/>
    </location>
</feature>
<dbReference type="Pfam" id="PF00512">
    <property type="entry name" value="HisKA"/>
    <property type="match status" value="1"/>
</dbReference>
<dbReference type="GO" id="GO:0000155">
    <property type="term" value="F:phosphorelay sensor kinase activity"/>
    <property type="evidence" value="ECO:0007669"/>
    <property type="project" value="InterPro"/>
</dbReference>
<dbReference type="InterPro" id="IPR035965">
    <property type="entry name" value="PAS-like_dom_sf"/>
</dbReference>
<dbReference type="AlphaFoldDB" id="W9GTR0"/>
<reference evidence="9 10" key="1">
    <citation type="submission" date="2013-08" db="EMBL/GenBank/DDBJ databases">
        <title>The genome sequence of Skermanella stibiiresistens.</title>
        <authorList>
            <person name="Zhu W."/>
            <person name="Wang G."/>
        </authorList>
    </citation>
    <scope>NUCLEOTIDE SEQUENCE [LARGE SCALE GENOMIC DNA]</scope>
    <source>
        <strain evidence="9 10">SB22</strain>
    </source>
</reference>
<evidence type="ECO:0000256" key="2">
    <source>
        <dbReference type="ARBA" id="ARBA00012438"/>
    </source>
</evidence>
<feature type="domain" description="PAS" evidence="8">
    <location>
        <begin position="327"/>
        <end position="397"/>
    </location>
</feature>
<feature type="domain" description="Histidine kinase" evidence="6">
    <location>
        <begin position="470"/>
        <end position="693"/>
    </location>
</feature>
<dbReference type="Gene3D" id="3.30.565.10">
    <property type="entry name" value="Histidine kinase-like ATPase, C-terminal domain"/>
    <property type="match status" value="1"/>
</dbReference>
<organism evidence="9 10">
    <name type="scientific">Skermanella stibiiresistens SB22</name>
    <dbReference type="NCBI Taxonomy" id="1385369"/>
    <lineage>
        <taxon>Bacteria</taxon>
        <taxon>Pseudomonadati</taxon>
        <taxon>Pseudomonadota</taxon>
        <taxon>Alphaproteobacteria</taxon>
        <taxon>Rhodospirillales</taxon>
        <taxon>Azospirillaceae</taxon>
        <taxon>Skermanella</taxon>
    </lineage>
</organism>
<dbReference type="InterPro" id="IPR004358">
    <property type="entry name" value="Sig_transdc_His_kin-like_C"/>
</dbReference>
<dbReference type="Pfam" id="PF13188">
    <property type="entry name" value="PAS_8"/>
    <property type="match status" value="1"/>
</dbReference>
<dbReference type="OrthoDB" id="9796100at2"/>
<dbReference type="InterPro" id="IPR013656">
    <property type="entry name" value="PAS_4"/>
</dbReference>
<keyword evidence="10" id="KW-1185">Reference proteome</keyword>
<keyword evidence="9" id="KW-0418">Kinase</keyword>
<dbReference type="PRINTS" id="PR00344">
    <property type="entry name" value="BCTRLSENSOR"/>
</dbReference>
<dbReference type="CDD" id="cd00130">
    <property type="entry name" value="PAS"/>
    <property type="match status" value="2"/>
</dbReference>
<dbReference type="InterPro" id="IPR003661">
    <property type="entry name" value="HisK_dim/P_dom"/>
</dbReference>
<accession>W9GTR0</accession>
<proteinExistence type="predicted"/>
<evidence type="ECO:0000259" key="6">
    <source>
        <dbReference type="PROSITE" id="PS50109"/>
    </source>
</evidence>
<dbReference type="Proteomes" id="UP000019486">
    <property type="component" value="Unassembled WGS sequence"/>
</dbReference>
<dbReference type="PANTHER" id="PTHR43065:SF42">
    <property type="entry name" value="TWO-COMPONENT SENSOR PPRA"/>
    <property type="match status" value="1"/>
</dbReference>
<dbReference type="SUPFAM" id="SSF52172">
    <property type="entry name" value="CheY-like"/>
    <property type="match status" value="1"/>
</dbReference>
<dbReference type="PROSITE" id="PS50112">
    <property type="entry name" value="PAS"/>
    <property type="match status" value="2"/>
</dbReference>
<dbReference type="InterPro" id="IPR011006">
    <property type="entry name" value="CheY-like_superfamily"/>
</dbReference>
<comment type="caution">
    <text evidence="9">The sequence shown here is derived from an EMBL/GenBank/DDBJ whole genome shotgun (WGS) entry which is preliminary data.</text>
</comment>
<dbReference type="EMBL" id="AVFL01000030">
    <property type="protein sequence ID" value="EWY37139.1"/>
    <property type="molecule type" value="Genomic_DNA"/>
</dbReference>
<gene>
    <name evidence="9" type="ORF">N825_21365</name>
</gene>
<dbReference type="SMART" id="SM00388">
    <property type="entry name" value="HisKA"/>
    <property type="match status" value="1"/>
</dbReference>
<dbReference type="Pfam" id="PF00072">
    <property type="entry name" value="Response_reg"/>
    <property type="match status" value="1"/>
</dbReference>
<comment type="catalytic activity">
    <reaction evidence="1">
        <text>ATP + protein L-histidine = ADP + protein N-phospho-L-histidine.</text>
        <dbReference type="EC" id="2.7.13.3"/>
    </reaction>
</comment>
<dbReference type="Gene3D" id="3.40.50.2300">
    <property type="match status" value="1"/>
</dbReference>
<dbReference type="InterPro" id="IPR005467">
    <property type="entry name" value="His_kinase_dom"/>
</dbReference>
<dbReference type="InterPro" id="IPR000014">
    <property type="entry name" value="PAS"/>
</dbReference>
<evidence type="ECO:0000259" key="7">
    <source>
        <dbReference type="PROSITE" id="PS50110"/>
    </source>
</evidence>
<sequence length="840" mass="90664">MFGAGGLIAVGAAGLGLAASGLVTDPVVLSGGVFALLAVGGVALAKRVSTVEAAVQAEAEGNADGERLTLSQAFQAGSMGRLITGRDGHVVRSNSAFRDLISNAGVGSLDMFRHRFDHDPEMSARFRGLVDAARNGVPASAELALPSGGRGDGGPVIWYMVRVMPLSEEGAGNDGLVKWVFEEISDRKQAEQRLRDEQANLSDFMGSAPIGFYSVDQDGRFLYVNATLAEWLGCAPEDLMDGSVRLRDVLADSATAPGAAHSPFTGAENRGDVAMKGLSRNGVEGRRFQASIIQTVVASGDGRSLRTRSVVRDLTPEREWREKLHLSEQRFQSFFEEAPIGIALIDESGKLAECNQAFLTMVGRPLPSIMGCPLAELFSPVERSTVLARLDEIKSGSDTIAPFEVNLRVLGREKKMAQLYARRMAGATGNGVGSGSGMILHFIDLTEQKSLEAQFAQSQKMQAIGQLAGGVAHDFNNLLTAMIGFCDLLLLRHKPGDQSFSDIMQIKQNANRAANLVRQLLAFSRQQTLQPRVLNITDVLAELSNLLRRLIGENIELKMTHGRELGLIKVDQGQLEQVIINLAVNARDAMSDGGRLSIQTSNVSTDTPTRREHEEMPPGEYVVIEVGDTGTGIPKENLVRIFEPFFSTKEVGSGTGLGLSTVYGIVRQTGGFIFVDSALGEGAKFTIYLPRHQAAKVASVTAEAESEARERSAGDLTGTGTILLVEDEDAVRVFSARALRNKGYQVLEARSGEAALSVLNSETNRIDLLVSDVVMPHMDGPTLIRHVRDKRPDMKVIFISGYTEDKFRDQIDAGEHIHFLPKPFSLKQLAGKVKEVLRDG</sequence>
<evidence type="ECO:0000256" key="3">
    <source>
        <dbReference type="ARBA" id="ARBA00022553"/>
    </source>
</evidence>
<keyword evidence="3 4" id="KW-0597">Phosphoprotein</keyword>
<dbReference type="InterPro" id="IPR036097">
    <property type="entry name" value="HisK_dim/P_sf"/>
</dbReference>
<dbReference type="PROSITE" id="PS50109">
    <property type="entry name" value="HIS_KIN"/>
    <property type="match status" value="1"/>
</dbReference>
<dbReference type="InterPro" id="IPR036890">
    <property type="entry name" value="HATPase_C_sf"/>
</dbReference>
<evidence type="ECO:0000256" key="4">
    <source>
        <dbReference type="PROSITE-ProRule" id="PRU00169"/>
    </source>
</evidence>
<keyword evidence="9" id="KW-0808">Transferase</keyword>
<feature type="domain" description="Response regulatory" evidence="7">
    <location>
        <begin position="721"/>
        <end position="837"/>
    </location>
</feature>
<evidence type="ECO:0000259" key="8">
    <source>
        <dbReference type="PROSITE" id="PS50112"/>
    </source>
</evidence>
<dbReference type="InterPro" id="IPR003594">
    <property type="entry name" value="HATPase_dom"/>
</dbReference>
<dbReference type="Gene3D" id="3.30.450.20">
    <property type="entry name" value="PAS domain"/>
    <property type="match status" value="3"/>
</dbReference>
<dbReference type="SUPFAM" id="SSF55874">
    <property type="entry name" value="ATPase domain of HSP90 chaperone/DNA topoisomerase II/histidine kinase"/>
    <property type="match status" value="1"/>
</dbReference>
<dbReference type="SMART" id="SM00387">
    <property type="entry name" value="HATPase_c"/>
    <property type="match status" value="1"/>
</dbReference>
<dbReference type="SUPFAM" id="SSF47384">
    <property type="entry name" value="Homodimeric domain of signal transducing histidine kinase"/>
    <property type="match status" value="1"/>
</dbReference>
<name>W9GTR0_9PROT</name>
<dbReference type="PROSITE" id="PS50110">
    <property type="entry name" value="RESPONSE_REGULATORY"/>
    <property type="match status" value="1"/>
</dbReference>
<dbReference type="FunFam" id="1.10.287.130:FF:000037">
    <property type="entry name" value="Hybrid sensor histidine kinase/response regulator"/>
    <property type="match status" value="1"/>
</dbReference>
<protein>
    <recommendedName>
        <fullName evidence="2">histidine kinase</fullName>
        <ecNumber evidence="2">2.7.13.3</ecNumber>
    </recommendedName>
</protein>
<dbReference type="NCBIfam" id="TIGR00229">
    <property type="entry name" value="sensory_box"/>
    <property type="match status" value="1"/>
</dbReference>
<evidence type="ECO:0000256" key="1">
    <source>
        <dbReference type="ARBA" id="ARBA00000085"/>
    </source>
</evidence>
<feature type="domain" description="PAS" evidence="8">
    <location>
        <begin position="197"/>
        <end position="250"/>
    </location>
</feature>
<dbReference type="PANTHER" id="PTHR43065">
    <property type="entry name" value="SENSOR HISTIDINE KINASE"/>
    <property type="match status" value="1"/>
</dbReference>
<evidence type="ECO:0000313" key="10">
    <source>
        <dbReference type="Proteomes" id="UP000019486"/>
    </source>
</evidence>
<evidence type="ECO:0000313" key="9">
    <source>
        <dbReference type="EMBL" id="EWY37139.1"/>
    </source>
</evidence>
<dbReference type="InterPro" id="IPR001789">
    <property type="entry name" value="Sig_transdc_resp-reg_receiver"/>
</dbReference>